<comment type="caution">
    <text evidence="1">The sequence shown here is derived from an EMBL/GenBank/DDBJ whole genome shotgun (WGS) entry which is preliminary data.</text>
</comment>
<dbReference type="AlphaFoldDB" id="A0A1V1NX69"/>
<organism evidence="1 2">
    <name type="scientific">Candidatus Magnetoglobus multicellularis str. Araruama</name>
    <dbReference type="NCBI Taxonomy" id="890399"/>
    <lineage>
        <taxon>Bacteria</taxon>
        <taxon>Pseudomonadati</taxon>
        <taxon>Thermodesulfobacteriota</taxon>
        <taxon>Desulfobacteria</taxon>
        <taxon>Desulfobacterales</taxon>
        <taxon>Desulfobacteraceae</taxon>
        <taxon>Candidatus Magnetoglobus</taxon>
    </lineage>
</organism>
<evidence type="ECO:0000313" key="1">
    <source>
        <dbReference type="EMBL" id="ETR67163.1"/>
    </source>
</evidence>
<gene>
    <name evidence="1" type="ORF">OMM_05289</name>
</gene>
<proteinExistence type="predicted"/>
<protein>
    <submittedName>
        <fullName evidence="1">Long-chain fatty acid transport protein</fullName>
    </submittedName>
</protein>
<accession>A0A1V1NX69</accession>
<name>A0A1V1NX69_9BACT</name>
<dbReference type="Proteomes" id="UP000189670">
    <property type="component" value="Unassembled WGS sequence"/>
</dbReference>
<reference evidence="2" key="1">
    <citation type="submission" date="2012-11" db="EMBL/GenBank/DDBJ databases">
        <authorList>
            <person name="Lucero-Rivera Y.E."/>
            <person name="Tovar-Ramirez D."/>
        </authorList>
    </citation>
    <scope>NUCLEOTIDE SEQUENCE [LARGE SCALE GENOMIC DNA]</scope>
    <source>
        <strain evidence="2">Araruama</strain>
    </source>
</reference>
<sequence length="345" mass="40005">MGSGARALGMGGAFIAIADDATSASWNPGGLVQLKDSELSIVYRSFHREEDNTFSDYMDYSGKQSISISDINYLSFSYPFTLIHRPMVLSVNYQQLYDLNNKWVLEGFGSNNDYTQEGILFAYGIAWSVRMVEFFSLGITINFWDNAFGFNGWKEDQYDISYDKSRIYIRKENRSLKGMNANIGMLWRLCNERLTIGAVVKLPFNAQIEMDYSYQKFFNGRPVPVYKEYPPYLKDSLEFPPSYGIGLAYEIQDNFRISADLYRTNWQHFIYKSQGETFSPVTGKPVHISQIKPTHQVRLGMEYIWKKEGLMLIDIPFRGGFFMILHLLKKVLMIFGECRWEQVFI</sequence>
<evidence type="ECO:0000313" key="2">
    <source>
        <dbReference type="Proteomes" id="UP000189670"/>
    </source>
</evidence>
<dbReference type="SUPFAM" id="SSF56935">
    <property type="entry name" value="Porins"/>
    <property type="match status" value="1"/>
</dbReference>
<dbReference type="Gene3D" id="2.40.160.60">
    <property type="entry name" value="Outer membrane protein transport protein (OMPP1/FadL/TodX)"/>
    <property type="match status" value="1"/>
</dbReference>
<dbReference type="EMBL" id="ATBP01001528">
    <property type="protein sequence ID" value="ETR67163.1"/>
    <property type="molecule type" value="Genomic_DNA"/>
</dbReference>